<dbReference type="InterPro" id="IPR011576">
    <property type="entry name" value="Pyridox_Oxase_N"/>
</dbReference>
<proteinExistence type="predicted"/>
<keyword evidence="3" id="KW-1185">Reference proteome</keyword>
<dbReference type="EMBL" id="CP076460">
    <property type="protein sequence ID" value="QWQ32335.1"/>
    <property type="molecule type" value="Genomic_DNA"/>
</dbReference>
<dbReference type="AlphaFoldDB" id="A0A8F1MC29"/>
<sequence length="136" mass="15260">MGVDDMNELAKEILDTVEIGALATVNVDRTPLVTPLHFARLGDSIVWISEPTARHSENAFRNGKAEFVVWDDKKRAVFLKTNVTELPESEKEAAMAAYKEKLADFMPRCQNPQIYVAPIGELDEKTTTGNWLHFIA</sequence>
<feature type="domain" description="Pyridoxamine 5'-phosphate oxidase N-terminal" evidence="1">
    <location>
        <begin position="7"/>
        <end position="102"/>
    </location>
</feature>
<name>A0A8F1MC29_9BACT</name>
<dbReference type="Proteomes" id="UP000679129">
    <property type="component" value="Chromosome"/>
</dbReference>
<evidence type="ECO:0000313" key="3">
    <source>
        <dbReference type="Proteomes" id="UP000679129"/>
    </source>
</evidence>
<dbReference type="SUPFAM" id="SSF50475">
    <property type="entry name" value="FMN-binding split barrel"/>
    <property type="match status" value="1"/>
</dbReference>
<dbReference type="KEGG" id="mnd:KOY48_00315"/>
<reference evidence="2" key="1">
    <citation type="submission" date="2021-06" db="EMBL/GenBank/DDBJ databases">
        <title>An adapted protocol for Saccharibacteria cultivation: two new species join this phylum of Candidate Phyla Radiations.</title>
        <authorList>
            <person name="Ibrahim A."/>
            <person name="Maatouk M."/>
            <person name="Zgheib R."/>
            <person name="Haddad G."/>
            <person name="Bou Khalil J."/>
            <person name="Raoult D."/>
            <person name="Bittar F."/>
        </authorList>
    </citation>
    <scope>NUCLEOTIDE SEQUENCE</scope>
    <source>
        <strain evidence="2">IHU1</strain>
    </source>
</reference>
<evidence type="ECO:0000313" key="2">
    <source>
        <dbReference type="EMBL" id="QWQ32335.1"/>
    </source>
</evidence>
<dbReference type="InterPro" id="IPR012349">
    <property type="entry name" value="Split_barrel_FMN-bd"/>
</dbReference>
<accession>A0A8F1MC29</accession>
<dbReference type="Pfam" id="PF01243">
    <property type="entry name" value="PNPOx_N"/>
    <property type="match status" value="1"/>
</dbReference>
<gene>
    <name evidence="2" type="ORF">KOY48_00315</name>
</gene>
<dbReference type="Gene3D" id="2.30.110.10">
    <property type="entry name" value="Electron Transport, Fmn-binding Protein, Chain A"/>
    <property type="match status" value="1"/>
</dbReference>
<evidence type="ECO:0000259" key="1">
    <source>
        <dbReference type="Pfam" id="PF01243"/>
    </source>
</evidence>
<protein>
    <submittedName>
        <fullName evidence="2">Pyridoxamine 5'-phosphate oxidase family protein</fullName>
    </submittedName>
</protein>
<organism evidence="2 3">
    <name type="scientific">Candidatus Minimicrobia naudis</name>
    <dbReference type="NCBI Taxonomy" id="2841263"/>
    <lineage>
        <taxon>Bacteria</taxon>
        <taxon>Candidatus Saccharimonadota</taxon>
        <taxon>Candidatus Saccharimonadota incertae sedis</taxon>
        <taxon>Candidatus Minimicrobia</taxon>
    </lineage>
</organism>